<dbReference type="Proteomes" id="UP001157502">
    <property type="component" value="Chromosome 16"/>
</dbReference>
<name>A0ACC2G7W3_DALPE</name>
<organism evidence="1 2">
    <name type="scientific">Dallia pectoralis</name>
    <name type="common">Alaska blackfish</name>
    <dbReference type="NCBI Taxonomy" id="75939"/>
    <lineage>
        <taxon>Eukaryota</taxon>
        <taxon>Metazoa</taxon>
        <taxon>Chordata</taxon>
        <taxon>Craniata</taxon>
        <taxon>Vertebrata</taxon>
        <taxon>Euteleostomi</taxon>
        <taxon>Actinopterygii</taxon>
        <taxon>Neopterygii</taxon>
        <taxon>Teleostei</taxon>
        <taxon>Protacanthopterygii</taxon>
        <taxon>Esociformes</taxon>
        <taxon>Umbridae</taxon>
        <taxon>Dallia</taxon>
    </lineage>
</organism>
<dbReference type="EMBL" id="CM055743">
    <property type="protein sequence ID" value="KAJ7999701.1"/>
    <property type="molecule type" value="Genomic_DNA"/>
</dbReference>
<accession>A0ACC2G7W3</accession>
<keyword evidence="2" id="KW-1185">Reference proteome</keyword>
<evidence type="ECO:0000313" key="2">
    <source>
        <dbReference type="Proteomes" id="UP001157502"/>
    </source>
</evidence>
<gene>
    <name evidence="1" type="ORF">DPEC_G00197140</name>
</gene>
<protein>
    <submittedName>
        <fullName evidence="1">Uncharacterized protein</fullName>
    </submittedName>
</protein>
<reference evidence="1" key="1">
    <citation type="submission" date="2021-05" db="EMBL/GenBank/DDBJ databases">
        <authorList>
            <person name="Pan Q."/>
            <person name="Jouanno E."/>
            <person name="Zahm M."/>
            <person name="Klopp C."/>
            <person name="Cabau C."/>
            <person name="Louis A."/>
            <person name="Berthelot C."/>
            <person name="Parey E."/>
            <person name="Roest Crollius H."/>
            <person name="Montfort J."/>
            <person name="Robinson-Rechavi M."/>
            <person name="Bouchez O."/>
            <person name="Lampietro C."/>
            <person name="Lopez Roques C."/>
            <person name="Donnadieu C."/>
            <person name="Postlethwait J."/>
            <person name="Bobe J."/>
            <person name="Dillon D."/>
            <person name="Chandos A."/>
            <person name="von Hippel F."/>
            <person name="Guiguen Y."/>
        </authorList>
    </citation>
    <scope>NUCLEOTIDE SEQUENCE</scope>
    <source>
        <strain evidence="1">YG-Jan2019</strain>
    </source>
</reference>
<comment type="caution">
    <text evidence="1">The sequence shown here is derived from an EMBL/GenBank/DDBJ whole genome shotgun (WGS) entry which is preliminary data.</text>
</comment>
<evidence type="ECO:0000313" key="1">
    <source>
        <dbReference type="EMBL" id="KAJ7999701.1"/>
    </source>
</evidence>
<sequence>MGQRWIQTLVLLFFCQESLQENTQKDGQRVPIPCTLAKTGNLVIWFRVKENAGLKFIASINSNGSVKTDTSIFSTGIKKSLTINSFQTARDIGDYCCASIFGGDLMFGNVTQLTGEDSPSTTTTTTTNPTTTTIVPNSSTTAMACQLGKADPRSLCDLIVWAPLAAGCGLLFVILLVTGQEQNDAHIITKDSHKWEHRGCNSLQPITDQFDRHQTQRKRFKKVCYCFY</sequence>
<proteinExistence type="predicted"/>